<dbReference type="NCBIfam" id="TIGR02281">
    <property type="entry name" value="clan_AA_DTGA"/>
    <property type="match status" value="1"/>
</dbReference>
<organism evidence="1 2">
    <name type="scientific">Ectorhizobium quercum</name>
    <dbReference type="NCBI Taxonomy" id="2965071"/>
    <lineage>
        <taxon>Bacteria</taxon>
        <taxon>Pseudomonadati</taxon>
        <taxon>Pseudomonadota</taxon>
        <taxon>Alphaproteobacteria</taxon>
        <taxon>Hyphomicrobiales</taxon>
        <taxon>Rhizobiaceae</taxon>
        <taxon>Ectorhizobium</taxon>
    </lineage>
</organism>
<dbReference type="PROSITE" id="PS00141">
    <property type="entry name" value="ASP_PROTEASE"/>
    <property type="match status" value="1"/>
</dbReference>
<dbReference type="SUPFAM" id="SSF50630">
    <property type="entry name" value="Acid proteases"/>
    <property type="match status" value="1"/>
</dbReference>
<dbReference type="GO" id="GO:0006508">
    <property type="term" value="P:proteolysis"/>
    <property type="evidence" value="ECO:0007669"/>
    <property type="project" value="UniProtKB-KW"/>
</dbReference>
<reference evidence="1" key="1">
    <citation type="submission" date="2022-07" db="EMBL/GenBank/DDBJ databases">
        <title>Ectorhizobium quercum gen.nov., sp. nov.</title>
        <authorList>
            <person name="Ma T."/>
            <person name="Li Y."/>
        </authorList>
    </citation>
    <scope>NUCLEOTIDE SEQUENCE</scope>
    <source>
        <strain evidence="1">BDR2-2</strain>
    </source>
</reference>
<name>A0AAE3ST84_9HYPH</name>
<keyword evidence="1" id="KW-0645">Protease</keyword>
<dbReference type="InterPro" id="IPR011969">
    <property type="entry name" value="Clan_AA_Asp_peptidase_C"/>
</dbReference>
<dbReference type="Pfam" id="PF13975">
    <property type="entry name" value="gag-asp_proteas"/>
    <property type="match status" value="1"/>
</dbReference>
<dbReference type="InterPro" id="IPR001969">
    <property type="entry name" value="Aspartic_peptidase_AS"/>
</dbReference>
<comment type="caution">
    <text evidence="1">The sequence shown here is derived from an EMBL/GenBank/DDBJ whole genome shotgun (WGS) entry which is preliminary data.</text>
</comment>
<dbReference type="InterPro" id="IPR034122">
    <property type="entry name" value="Retropepsin-like_bacterial"/>
</dbReference>
<sequence>MSMRSLILIAGVIAAAATQVPAYLERFALRPQAEARAMATVPQKVETQSAASRGAATLASDSRGHYLGTFRMNGKSVDALVDTGASFVTLPESVARRLGFGAAALRFDYPVATANGSITGALVTLDRVEIGPVRVRNVAALVLKDDALSATLIGNTFLRQLSAYKVEGGQMRLVD</sequence>
<dbReference type="CDD" id="cd05483">
    <property type="entry name" value="retropepsin_like_bacteria"/>
    <property type="match status" value="1"/>
</dbReference>
<keyword evidence="1" id="KW-0378">Hydrolase</keyword>
<keyword evidence="2" id="KW-1185">Reference proteome</keyword>
<dbReference type="InterPro" id="IPR021109">
    <property type="entry name" value="Peptidase_aspartic_dom_sf"/>
</dbReference>
<dbReference type="AlphaFoldDB" id="A0AAE3ST84"/>
<accession>A0AAE3ST84</accession>
<dbReference type="RefSeq" id="WP_306409451.1">
    <property type="nucleotide sequence ID" value="NZ_JANFPI010000001.1"/>
</dbReference>
<protein>
    <submittedName>
        <fullName evidence="1">TIGR02281 family clan AA aspartic protease</fullName>
        <ecNumber evidence="1">3.4.23.-</ecNumber>
    </submittedName>
</protein>
<dbReference type="EMBL" id="JANFPI010000001">
    <property type="protein sequence ID" value="MCX8995677.1"/>
    <property type="molecule type" value="Genomic_DNA"/>
</dbReference>
<dbReference type="Proteomes" id="UP001208771">
    <property type="component" value="Unassembled WGS sequence"/>
</dbReference>
<evidence type="ECO:0000313" key="1">
    <source>
        <dbReference type="EMBL" id="MCX8995677.1"/>
    </source>
</evidence>
<gene>
    <name evidence="1" type="ORF">NOF55_00985</name>
</gene>
<dbReference type="GO" id="GO:0004190">
    <property type="term" value="F:aspartic-type endopeptidase activity"/>
    <property type="evidence" value="ECO:0007669"/>
    <property type="project" value="InterPro"/>
</dbReference>
<proteinExistence type="predicted"/>
<dbReference type="EC" id="3.4.23.-" evidence="1"/>
<evidence type="ECO:0000313" key="2">
    <source>
        <dbReference type="Proteomes" id="UP001208771"/>
    </source>
</evidence>
<dbReference type="Gene3D" id="2.40.70.10">
    <property type="entry name" value="Acid Proteases"/>
    <property type="match status" value="1"/>
</dbReference>